<comment type="caution">
    <text evidence="3">The sequence shown here is derived from an EMBL/GenBank/DDBJ whole genome shotgun (WGS) entry which is preliminary data.</text>
</comment>
<evidence type="ECO:0000313" key="3">
    <source>
        <dbReference type="EMBL" id="GBG82626.1"/>
    </source>
</evidence>
<gene>
    <name evidence="3" type="ORF">CBR_g34996</name>
</gene>
<evidence type="ECO:0000256" key="1">
    <source>
        <dbReference type="SAM" id="MobiDB-lite"/>
    </source>
</evidence>
<dbReference type="Gramene" id="GBG82626">
    <property type="protein sequence ID" value="GBG82626"/>
    <property type="gene ID" value="CBR_g34996"/>
</dbReference>
<feature type="compositionally biased region" description="Basic residues" evidence="1">
    <location>
        <begin position="149"/>
        <end position="158"/>
    </location>
</feature>
<dbReference type="PANTHER" id="PTHR33492:SF11">
    <property type="entry name" value="OS04G0670900 PROTEIN"/>
    <property type="match status" value="1"/>
</dbReference>
<sequence>MVSEPCRWEEISNRMKEVGVVKDAENCRCKWDQEMCHYRKIHDYQGGSGTPDFFAICFEKRKKRKIPYCMRREAYDVFDELYGKEDESISLLICQKRKLGTRPPEEVLAAWRGALQTLVKPGDGKAFARRWASHGVKEKEKHSREGGHRHVRLHRRTRSRLDTCPRSGVSQAG</sequence>
<reference evidence="3 4" key="1">
    <citation type="journal article" date="2018" name="Cell">
        <title>The Chara Genome: Secondary Complexity and Implications for Plant Terrestrialization.</title>
        <authorList>
            <person name="Nishiyama T."/>
            <person name="Sakayama H."/>
            <person name="Vries J.D."/>
            <person name="Buschmann H."/>
            <person name="Saint-Marcoux D."/>
            <person name="Ullrich K.K."/>
            <person name="Haas F.B."/>
            <person name="Vanderstraeten L."/>
            <person name="Becker D."/>
            <person name="Lang D."/>
            <person name="Vosolsobe S."/>
            <person name="Rombauts S."/>
            <person name="Wilhelmsson P.K.I."/>
            <person name="Janitza P."/>
            <person name="Kern R."/>
            <person name="Heyl A."/>
            <person name="Rumpler F."/>
            <person name="Villalobos L.I.A.C."/>
            <person name="Clay J.M."/>
            <person name="Skokan R."/>
            <person name="Toyoda A."/>
            <person name="Suzuki Y."/>
            <person name="Kagoshima H."/>
            <person name="Schijlen E."/>
            <person name="Tajeshwar N."/>
            <person name="Catarino B."/>
            <person name="Hetherington A.J."/>
            <person name="Saltykova A."/>
            <person name="Bonnot C."/>
            <person name="Breuninger H."/>
            <person name="Symeonidi A."/>
            <person name="Radhakrishnan G.V."/>
            <person name="Van Nieuwerburgh F."/>
            <person name="Deforce D."/>
            <person name="Chang C."/>
            <person name="Karol K.G."/>
            <person name="Hedrich R."/>
            <person name="Ulvskov P."/>
            <person name="Glockner G."/>
            <person name="Delwiche C.F."/>
            <person name="Petrasek J."/>
            <person name="Van de Peer Y."/>
            <person name="Friml J."/>
            <person name="Beilby M."/>
            <person name="Dolan L."/>
            <person name="Kohara Y."/>
            <person name="Sugano S."/>
            <person name="Fujiyama A."/>
            <person name="Delaux P.-M."/>
            <person name="Quint M."/>
            <person name="TheiBen G."/>
            <person name="Hagemann M."/>
            <person name="Harholt J."/>
            <person name="Dunand C."/>
            <person name="Zachgo S."/>
            <person name="Langdale J."/>
            <person name="Maumus F."/>
            <person name="Straeten D.V.D."/>
            <person name="Gould S.B."/>
            <person name="Rensing S.A."/>
        </authorList>
    </citation>
    <scope>NUCLEOTIDE SEQUENCE [LARGE SCALE GENOMIC DNA]</scope>
    <source>
        <strain evidence="3 4">S276</strain>
    </source>
</reference>
<dbReference type="PANTHER" id="PTHR33492">
    <property type="entry name" value="OSJNBA0043A12.37 PROTEIN-RELATED"/>
    <property type="match status" value="1"/>
</dbReference>
<protein>
    <recommendedName>
        <fullName evidence="2">Myb/SANT-like DNA-binding domain-containing protein</fullName>
    </recommendedName>
</protein>
<dbReference type="Pfam" id="PF13837">
    <property type="entry name" value="Myb_DNA-bind_4"/>
    <property type="match status" value="1"/>
</dbReference>
<dbReference type="InterPro" id="IPR044822">
    <property type="entry name" value="Myb_DNA-bind_4"/>
</dbReference>
<proteinExistence type="predicted"/>
<feature type="compositionally biased region" description="Basic and acidic residues" evidence="1">
    <location>
        <begin position="135"/>
        <end position="148"/>
    </location>
</feature>
<accession>A0A388LJX9</accession>
<evidence type="ECO:0000259" key="2">
    <source>
        <dbReference type="Pfam" id="PF13837"/>
    </source>
</evidence>
<dbReference type="Gene3D" id="1.10.10.60">
    <property type="entry name" value="Homeodomain-like"/>
    <property type="match status" value="1"/>
</dbReference>
<feature type="domain" description="Myb/SANT-like DNA-binding" evidence="2">
    <location>
        <begin position="7"/>
        <end position="50"/>
    </location>
</feature>
<dbReference type="AlphaFoldDB" id="A0A388LJX9"/>
<organism evidence="3 4">
    <name type="scientific">Chara braunii</name>
    <name type="common">Braun's stonewort</name>
    <dbReference type="NCBI Taxonomy" id="69332"/>
    <lineage>
        <taxon>Eukaryota</taxon>
        <taxon>Viridiplantae</taxon>
        <taxon>Streptophyta</taxon>
        <taxon>Charophyceae</taxon>
        <taxon>Charales</taxon>
        <taxon>Characeae</taxon>
        <taxon>Chara</taxon>
    </lineage>
</organism>
<evidence type="ECO:0000313" key="4">
    <source>
        <dbReference type="Proteomes" id="UP000265515"/>
    </source>
</evidence>
<dbReference type="EMBL" id="BFEA01000412">
    <property type="protein sequence ID" value="GBG82626.1"/>
    <property type="molecule type" value="Genomic_DNA"/>
</dbReference>
<name>A0A388LJX9_CHABU</name>
<feature type="region of interest" description="Disordered" evidence="1">
    <location>
        <begin position="134"/>
        <end position="173"/>
    </location>
</feature>
<dbReference type="Proteomes" id="UP000265515">
    <property type="component" value="Unassembled WGS sequence"/>
</dbReference>
<keyword evidence="4" id="KW-1185">Reference proteome</keyword>
<dbReference type="OrthoDB" id="1865198at2759"/>